<name>V4N0V0_EUTSA</name>
<dbReference type="InterPro" id="IPR010666">
    <property type="entry name" value="Znf_GRF"/>
</dbReference>
<dbReference type="OMA" id="NHLFKWA"/>
<gene>
    <name evidence="6" type="ORF">EUTSA_v10029337mg</name>
</gene>
<accession>V4N0V0</accession>
<keyword evidence="3" id="KW-0862">Zinc</keyword>
<evidence type="ECO:0000256" key="3">
    <source>
        <dbReference type="ARBA" id="ARBA00022833"/>
    </source>
</evidence>
<evidence type="ECO:0000313" key="7">
    <source>
        <dbReference type="Proteomes" id="UP000030689"/>
    </source>
</evidence>
<dbReference type="Gramene" id="ESQ38646">
    <property type="protein sequence ID" value="ESQ38646"/>
    <property type="gene ID" value="EUTSA_v10029337mg"/>
</dbReference>
<reference evidence="6 7" key="1">
    <citation type="journal article" date="2013" name="Front. Plant Sci.">
        <title>The Reference Genome of the Halophytic Plant Eutrema salsugineum.</title>
        <authorList>
            <person name="Yang R."/>
            <person name="Jarvis D.E."/>
            <person name="Chen H."/>
            <person name="Beilstein M.A."/>
            <person name="Grimwood J."/>
            <person name="Jenkins J."/>
            <person name="Shu S."/>
            <person name="Prochnik S."/>
            <person name="Xin M."/>
            <person name="Ma C."/>
            <person name="Schmutz J."/>
            <person name="Wing R.A."/>
            <person name="Mitchell-Olds T."/>
            <person name="Schumaker K.S."/>
            <person name="Wang X."/>
        </authorList>
    </citation>
    <scope>NUCLEOTIDE SEQUENCE [LARGE SCALE GENOMIC DNA]</scope>
</reference>
<dbReference type="PROSITE" id="PS51999">
    <property type="entry name" value="ZF_GRF"/>
    <property type="match status" value="1"/>
</dbReference>
<evidence type="ECO:0000256" key="1">
    <source>
        <dbReference type="ARBA" id="ARBA00022723"/>
    </source>
</evidence>
<dbReference type="PANTHER" id="PTHR33248">
    <property type="entry name" value="ZINC ION-BINDING PROTEIN"/>
    <property type="match status" value="1"/>
</dbReference>
<keyword evidence="1" id="KW-0479">Metal-binding</keyword>
<evidence type="ECO:0000259" key="5">
    <source>
        <dbReference type="PROSITE" id="PS51999"/>
    </source>
</evidence>
<proteinExistence type="predicted"/>
<dbReference type="Pfam" id="PF06839">
    <property type="entry name" value="Zn_ribbon_GRF"/>
    <property type="match status" value="1"/>
</dbReference>
<protein>
    <recommendedName>
        <fullName evidence="5">GRF-type domain-containing protein</fullName>
    </recommendedName>
</protein>
<evidence type="ECO:0000313" key="6">
    <source>
        <dbReference type="EMBL" id="ESQ38646.1"/>
    </source>
</evidence>
<dbReference type="EMBL" id="KI517537">
    <property type="protein sequence ID" value="ESQ38646.1"/>
    <property type="molecule type" value="Genomic_DNA"/>
</dbReference>
<dbReference type="STRING" id="72664.V4N0V0"/>
<sequence length="82" mass="9367">MDHHERGFSGHCRCGERGRLLTSKTANNPGRLFFGCRFGDEKNQNHLFKWADESMVEEIEDMKPKINDLEKASLTLEKGLSA</sequence>
<dbReference type="Proteomes" id="UP000030689">
    <property type="component" value="Unassembled WGS sequence"/>
</dbReference>
<dbReference type="AlphaFoldDB" id="V4N0V0"/>
<feature type="domain" description="GRF-type" evidence="5">
    <location>
        <begin position="12"/>
        <end position="54"/>
    </location>
</feature>
<organism evidence="6 7">
    <name type="scientific">Eutrema salsugineum</name>
    <name type="common">Saltwater cress</name>
    <name type="synonym">Sisymbrium salsugineum</name>
    <dbReference type="NCBI Taxonomy" id="72664"/>
    <lineage>
        <taxon>Eukaryota</taxon>
        <taxon>Viridiplantae</taxon>
        <taxon>Streptophyta</taxon>
        <taxon>Embryophyta</taxon>
        <taxon>Tracheophyta</taxon>
        <taxon>Spermatophyta</taxon>
        <taxon>Magnoliopsida</taxon>
        <taxon>eudicotyledons</taxon>
        <taxon>Gunneridae</taxon>
        <taxon>Pentapetalae</taxon>
        <taxon>rosids</taxon>
        <taxon>malvids</taxon>
        <taxon>Brassicales</taxon>
        <taxon>Brassicaceae</taxon>
        <taxon>Eutremeae</taxon>
        <taxon>Eutrema</taxon>
    </lineage>
</organism>
<dbReference type="GO" id="GO:0008270">
    <property type="term" value="F:zinc ion binding"/>
    <property type="evidence" value="ECO:0007669"/>
    <property type="project" value="UniProtKB-KW"/>
</dbReference>
<keyword evidence="2 4" id="KW-0863">Zinc-finger</keyword>
<keyword evidence="7" id="KW-1185">Reference proteome</keyword>
<dbReference type="KEGG" id="eus:EUTSA_v10029337mg"/>
<evidence type="ECO:0000256" key="2">
    <source>
        <dbReference type="ARBA" id="ARBA00022771"/>
    </source>
</evidence>
<evidence type="ECO:0000256" key="4">
    <source>
        <dbReference type="PROSITE-ProRule" id="PRU01343"/>
    </source>
</evidence>